<dbReference type="PROSITE" id="PS01228">
    <property type="entry name" value="COF_1"/>
    <property type="match status" value="1"/>
</dbReference>
<keyword evidence="2" id="KW-1185">Reference proteome</keyword>
<dbReference type="EC" id="3.1.3.23" evidence="1"/>
<dbReference type="SUPFAM" id="SSF56784">
    <property type="entry name" value="HAD-like"/>
    <property type="match status" value="1"/>
</dbReference>
<name>A0A7X5ZVJ9_9SPHN</name>
<comment type="caution">
    <text evidence="1">The sequence shown here is derived from an EMBL/GenBank/DDBJ whole genome shotgun (WGS) entry which is preliminary data.</text>
</comment>
<accession>A0A7X5ZVJ9</accession>
<dbReference type="AlphaFoldDB" id="A0A7X5ZVJ9"/>
<sequence length="235" mass="24709">MTLPDRSFAAFLFDMDGTLVNSLAVVDRVWRAWAARHGIAADPLMAALHGVRAIETIRRFAPAGVDAEAETEALTQAEIDDVDGLAEIAGAAAFLSLLPADRWALVTSAPRALALRRLAAAGMALPEVVITAEDVVHGKPAPDCFLAAAERLGVAIGDCLVWEDSLAGLAAADAAGAAAIAITEAHRGALDTPHPMRADYRGLDIQTDARGWLRLVDANRLPRHLPSEPSAGCRT</sequence>
<dbReference type="InterPro" id="IPR006439">
    <property type="entry name" value="HAD-SF_hydro_IA"/>
</dbReference>
<proteinExistence type="predicted"/>
<dbReference type="Gene3D" id="3.40.50.1000">
    <property type="entry name" value="HAD superfamily/HAD-like"/>
    <property type="match status" value="1"/>
</dbReference>
<dbReference type="InterPro" id="IPR023198">
    <property type="entry name" value="PGP-like_dom2"/>
</dbReference>
<dbReference type="RefSeq" id="WP_167299620.1">
    <property type="nucleotide sequence ID" value="NZ_JAASQV010000002.1"/>
</dbReference>
<dbReference type="EMBL" id="JAASQV010000002">
    <property type="protein sequence ID" value="NIJ65186.1"/>
    <property type="molecule type" value="Genomic_DNA"/>
</dbReference>
<dbReference type="GO" id="GO:0050308">
    <property type="term" value="F:sugar-phosphatase activity"/>
    <property type="evidence" value="ECO:0007669"/>
    <property type="project" value="UniProtKB-EC"/>
</dbReference>
<dbReference type="Gene3D" id="1.10.150.240">
    <property type="entry name" value="Putative phosphatase, domain 2"/>
    <property type="match status" value="1"/>
</dbReference>
<dbReference type="InterPro" id="IPR036412">
    <property type="entry name" value="HAD-like_sf"/>
</dbReference>
<dbReference type="Proteomes" id="UP000564677">
    <property type="component" value="Unassembled WGS sequence"/>
</dbReference>
<dbReference type="SFLD" id="SFLDG01129">
    <property type="entry name" value="C1.5:_HAD__Beta-PGM__Phosphata"/>
    <property type="match status" value="1"/>
</dbReference>
<dbReference type="PANTHER" id="PTHR43481:SF4">
    <property type="entry name" value="GLYCEROL-1-PHOSPHATE PHOSPHOHYDROLASE 1-RELATED"/>
    <property type="match status" value="1"/>
</dbReference>
<reference evidence="1 2" key="1">
    <citation type="submission" date="2020-03" db="EMBL/GenBank/DDBJ databases">
        <title>Genomic Encyclopedia of Type Strains, Phase IV (KMG-IV): sequencing the most valuable type-strain genomes for metagenomic binning, comparative biology and taxonomic classification.</title>
        <authorList>
            <person name="Goeker M."/>
        </authorList>
    </citation>
    <scope>NUCLEOTIDE SEQUENCE [LARGE SCALE GENOMIC DNA]</scope>
    <source>
        <strain evidence="1 2">DSM 4733</strain>
    </source>
</reference>
<evidence type="ECO:0000313" key="1">
    <source>
        <dbReference type="EMBL" id="NIJ65186.1"/>
    </source>
</evidence>
<dbReference type="SFLD" id="SFLDS00003">
    <property type="entry name" value="Haloacid_Dehalogenase"/>
    <property type="match status" value="1"/>
</dbReference>
<organism evidence="1 2">
    <name type="scientific">Sphingomonas leidyi</name>
    <dbReference type="NCBI Taxonomy" id="68569"/>
    <lineage>
        <taxon>Bacteria</taxon>
        <taxon>Pseudomonadati</taxon>
        <taxon>Pseudomonadota</taxon>
        <taxon>Alphaproteobacteria</taxon>
        <taxon>Sphingomonadales</taxon>
        <taxon>Sphingomonadaceae</taxon>
        <taxon>Sphingomonas</taxon>
    </lineage>
</organism>
<dbReference type="PANTHER" id="PTHR43481">
    <property type="entry name" value="FRUCTOSE-1-PHOSPHATE PHOSPHATASE"/>
    <property type="match status" value="1"/>
</dbReference>
<keyword evidence="1" id="KW-0378">Hydrolase</keyword>
<evidence type="ECO:0000313" key="2">
    <source>
        <dbReference type="Proteomes" id="UP000564677"/>
    </source>
</evidence>
<dbReference type="InterPro" id="IPR051806">
    <property type="entry name" value="HAD-like_SPP"/>
</dbReference>
<gene>
    <name evidence="1" type="ORF">FHR20_002148</name>
</gene>
<dbReference type="Pfam" id="PF00702">
    <property type="entry name" value="Hydrolase"/>
    <property type="match status" value="1"/>
</dbReference>
<dbReference type="InterPro" id="IPR023214">
    <property type="entry name" value="HAD_sf"/>
</dbReference>
<protein>
    <submittedName>
        <fullName evidence="1">Sugar-phosphatase</fullName>
        <ecNumber evidence="1">3.1.3.23</ecNumber>
    </submittedName>
</protein>
<dbReference type="NCBIfam" id="TIGR01509">
    <property type="entry name" value="HAD-SF-IA-v3"/>
    <property type="match status" value="1"/>
</dbReference>